<evidence type="ECO:0000259" key="1">
    <source>
        <dbReference type="Pfam" id="PF00557"/>
    </source>
</evidence>
<dbReference type="SUPFAM" id="SSF55920">
    <property type="entry name" value="Creatinase/aminopeptidase"/>
    <property type="match status" value="1"/>
</dbReference>
<dbReference type="InterPro" id="IPR029149">
    <property type="entry name" value="Creatin/AminoP/Spt16_N"/>
</dbReference>
<feature type="domain" description="Peptidase M24" evidence="1">
    <location>
        <begin position="175"/>
        <end position="384"/>
    </location>
</feature>
<keyword evidence="4" id="KW-1185">Reference proteome</keyword>
<evidence type="ECO:0000313" key="3">
    <source>
        <dbReference type="EMBL" id="TDT18534.1"/>
    </source>
</evidence>
<dbReference type="Pfam" id="PF00557">
    <property type="entry name" value="Peptidase_M24"/>
    <property type="match status" value="1"/>
</dbReference>
<gene>
    <name evidence="3" type="ORF">BDK89_4157</name>
</gene>
<dbReference type="AlphaFoldDB" id="A0A4R7I5I3"/>
<dbReference type="InterPro" id="IPR000994">
    <property type="entry name" value="Pept_M24"/>
</dbReference>
<accession>A0A4R7I5I3</accession>
<dbReference type="InterPro" id="IPR050659">
    <property type="entry name" value="Peptidase_M24B"/>
</dbReference>
<dbReference type="PANTHER" id="PTHR46112:SF8">
    <property type="entry name" value="CYTOPLASMIC PEPTIDASE PEPQ-RELATED"/>
    <property type="match status" value="1"/>
</dbReference>
<dbReference type="Proteomes" id="UP000294558">
    <property type="component" value="Unassembled WGS sequence"/>
</dbReference>
<reference evidence="3 4" key="1">
    <citation type="submission" date="2019-03" db="EMBL/GenBank/DDBJ databases">
        <title>Sequencing the genomes of 1000 actinobacteria strains.</title>
        <authorList>
            <person name="Klenk H.-P."/>
        </authorList>
    </citation>
    <scope>NUCLEOTIDE SEQUENCE [LARGE SCALE GENOMIC DNA]</scope>
    <source>
        <strain evidence="3 4">DSM 18936</strain>
    </source>
</reference>
<dbReference type="Gene3D" id="3.90.230.10">
    <property type="entry name" value="Creatinase/methionine aminopeptidase superfamily"/>
    <property type="match status" value="1"/>
</dbReference>
<proteinExistence type="predicted"/>
<evidence type="ECO:0000313" key="4">
    <source>
        <dbReference type="Proteomes" id="UP000294558"/>
    </source>
</evidence>
<name>A0A4R7I5I3_9ACTN</name>
<organism evidence="3 4">
    <name type="scientific">Ilumatobacter fluminis</name>
    <dbReference type="NCBI Taxonomy" id="467091"/>
    <lineage>
        <taxon>Bacteria</taxon>
        <taxon>Bacillati</taxon>
        <taxon>Actinomycetota</taxon>
        <taxon>Acidimicrobiia</taxon>
        <taxon>Acidimicrobiales</taxon>
        <taxon>Ilumatobacteraceae</taxon>
        <taxon>Ilumatobacter</taxon>
    </lineage>
</organism>
<sequence>MAPGTTADQDRHDRHDLELGRLARLREQLVAADCDAGVFVDPINIRYATGTSNMQVYSLHNPCRYVFVPVEGPVVLFDFKGCEHLSDGHPAVSEVRDATSWYHFVTGPRTEEFARRWADEIVDLLGAGGSGGRLAVDRLDPYGLRALERHGVEVVDGQAVANLAKAVKTSAEVDAVRVAMAACDEVIAQMRTAFRPGMTEQELWGVLHRANIAAGGEWFETRLLTSGPRTNPWYQECSDRVIEPGDLVAFDTDLIGIGGYSIDISRTWVAGDAPPSDEQRRLYTAAYEQVVNNIELIRPGVSFRELSEKAWLPPEGLHSRTNACVAHGVGMCNEYPLIVNQDHFPGGGYDGVIEEGMVLCVESLVAPPGGPEAVKLEEQVLVTATGAVPLSSTPYDDVFLG</sequence>
<dbReference type="OrthoDB" id="9761809at2"/>
<protein>
    <submittedName>
        <fullName evidence="3">Dimethylsulfoniopropionate lyase DddP</fullName>
    </submittedName>
</protein>
<dbReference type="GO" id="GO:0016829">
    <property type="term" value="F:lyase activity"/>
    <property type="evidence" value="ECO:0007669"/>
    <property type="project" value="UniProtKB-KW"/>
</dbReference>
<dbReference type="Gene3D" id="3.40.350.10">
    <property type="entry name" value="Creatinase/prolidase N-terminal domain"/>
    <property type="match status" value="1"/>
</dbReference>
<dbReference type="SUPFAM" id="SSF53092">
    <property type="entry name" value="Creatinase/prolidase N-terminal domain"/>
    <property type="match status" value="1"/>
</dbReference>
<dbReference type="CDD" id="cd01066">
    <property type="entry name" value="APP_MetAP"/>
    <property type="match status" value="1"/>
</dbReference>
<dbReference type="InterPro" id="IPR036005">
    <property type="entry name" value="Creatinase/aminopeptidase-like"/>
</dbReference>
<comment type="caution">
    <text evidence="3">The sequence shown here is derived from an EMBL/GenBank/DDBJ whole genome shotgun (WGS) entry which is preliminary data.</text>
</comment>
<dbReference type="PANTHER" id="PTHR46112">
    <property type="entry name" value="AMINOPEPTIDASE"/>
    <property type="match status" value="1"/>
</dbReference>
<evidence type="ECO:0000259" key="2">
    <source>
        <dbReference type="Pfam" id="PF01321"/>
    </source>
</evidence>
<dbReference type="EMBL" id="SOAU01000001">
    <property type="protein sequence ID" value="TDT18534.1"/>
    <property type="molecule type" value="Genomic_DNA"/>
</dbReference>
<dbReference type="RefSeq" id="WP_133870744.1">
    <property type="nucleotide sequence ID" value="NZ_SOAU01000001.1"/>
</dbReference>
<feature type="domain" description="Creatinase N-terminal" evidence="2">
    <location>
        <begin position="21"/>
        <end position="78"/>
    </location>
</feature>
<keyword evidence="3" id="KW-0456">Lyase</keyword>
<dbReference type="Pfam" id="PF01321">
    <property type="entry name" value="Creatinase_N"/>
    <property type="match status" value="1"/>
</dbReference>
<dbReference type="InterPro" id="IPR000587">
    <property type="entry name" value="Creatinase_N"/>
</dbReference>